<dbReference type="RefSeq" id="WP_189066866.1">
    <property type="nucleotide sequence ID" value="NZ_BMQM01000062.1"/>
</dbReference>
<evidence type="ECO:0000313" key="2">
    <source>
        <dbReference type="Proteomes" id="UP000634308"/>
    </source>
</evidence>
<accession>A0ABQ2RZR7</accession>
<organism evidence="1 2">
    <name type="scientific">Deinococcus seoulensis</name>
    <dbReference type="NCBI Taxonomy" id="1837379"/>
    <lineage>
        <taxon>Bacteria</taxon>
        <taxon>Thermotogati</taxon>
        <taxon>Deinococcota</taxon>
        <taxon>Deinococci</taxon>
        <taxon>Deinococcales</taxon>
        <taxon>Deinococcaceae</taxon>
        <taxon>Deinococcus</taxon>
    </lineage>
</organism>
<dbReference type="Proteomes" id="UP000634308">
    <property type="component" value="Unassembled WGS sequence"/>
</dbReference>
<evidence type="ECO:0000313" key="1">
    <source>
        <dbReference type="EMBL" id="GGR75986.1"/>
    </source>
</evidence>
<dbReference type="EMBL" id="BMQM01000062">
    <property type="protein sequence ID" value="GGR75986.1"/>
    <property type="molecule type" value="Genomic_DNA"/>
</dbReference>
<sequence length="216" mass="24518">MSDPAIDLSAEQARQNIREAQLPEQEARLYSAFVDHFPEALFFANTEEAMADYQEGQGVTLPSWFLQYRLTLAEAYAGADDLAIQFSSFTDAFHVGSPRRKKLDRLWYTLSLPGLPRGKKQRNIYLKGSSELQLFPIAVDIEDDRYQLGINLNETDTRIYEYHVEDIEAAFAAKEDIAISVMPVFASPGDMLSRIARIQHEGQVTSRKEDTPTHLE</sequence>
<name>A0ABQ2RZR7_9DEIO</name>
<proteinExistence type="predicted"/>
<comment type="caution">
    <text evidence="1">The sequence shown here is derived from an EMBL/GenBank/DDBJ whole genome shotgun (WGS) entry which is preliminary data.</text>
</comment>
<reference evidence="2" key="1">
    <citation type="journal article" date="2019" name="Int. J. Syst. Evol. Microbiol.">
        <title>The Global Catalogue of Microorganisms (GCM) 10K type strain sequencing project: providing services to taxonomists for standard genome sequencing and annotation.</title>
        <authorList>
            <consortium name="The Broad Institute Genomics Platform"/>
            <consortium name="The Broad Institute Genome Sequencing Center for Infectious Disease"/>
            <person name="Wu L."/>
            <person name="Ma J."/>
        </authorList>
    </citation>
    <scope>NUCLEOTIDE SEQUENCE [LARGE SCALE GENOMIC DNA]</scope>
    <source>
        <strain evidence="2">JCM 31404</strain>
    </source>
</reference>
<keyword evidence="2" id="KW-1185">Reference proteome</keyword>
<protein>
    <submittedName>
        <fullName evidence="1">Uncharacterized protein</fullName>
    </submittedName>
</protein>
<gene>
    <name evidence="1" type="ORF">GCM10008959_41120</name>
</gene>